<name>A0A8S4RLZ0_9NEOP</name>
<evidence type="ECO:0000313" key="1">
    <source>
        <dbReference type="EMBL" id="CAH2237836.1"/>
    </source>
</evidence>
<gene>
    <name evidence="1" type="primary">jg4412</name>
    <name evidence="1" type="ORF">PAEG_LOCUS15006</name>
</gene>
<evidence type="ECO:0000313" key="2">
    <source>
        <dbReference type="Proteomes" id="UP000838756"/>
    </source>
</evidence>
<accession>A0A8S4RLZ0</accession>
<protein>
    <submittedName>
        <fullName evidence="1">Jg4412 protein</fullName>
    </submittedName>
</protein>
<reference evidence="1" key="1">
    <citation type="submission" date="2022-03" db="EMBL/GenBank/DDBJ databases">
        <authorList>
            <person name="Lindestad O."/>
        </authorList>
    </citation>
    <scope>NUCLEOTIDE SEQUENCE</scope>
</reference>
<organism evidence="1 2">
    <name type="scientific">Pararge aegeria aegeria</name>
    <dbReference type="NCBI Taxonomy" id="348720"/>
    <lineage>
        <taxon>Eukaryota</taxon>
        <taxon>Metazoa</taxon>
        <taxon>Ecdysozoa</taxon>
        <taxon>Arthropoda</taxon>
        <taxon>Hexapoda</taxon>
        <taxon>Insecta</taxon>
        <taxon>Pterygota</taxon>
        <taxon>Neoptera</taxon>
        <taxon>Endopterygota</taxon>
        <taxon>Lepidoptera</taxon>
        <taxon>Glossata</taxon>
        <taxon>Ditrysia</taxon>
        <taxon>Papilionoidea</taxon>
        <taxon>Nymphalidae</taxon>
        <taxon>Satyrinae</taxon>
        <taxon>Satyrini</taxon>
        <taxon>Parargina</taxon>
        <taxon>Pararge</taxon>
    </lineage>
</organism>
<dbReference type="AlphaFoldDB" id="A0A8S4RLZ0"/>
<comment type="caution">
    <text evidence="1">The sequence shown here is derived from an EMBL/GenBank/DDBJ whole genome shotgun (WGS) entry which is preliminary data.</text>
</comment>
<dbReference type="EMBL" id="CAKXAJ010025292">
    <property type="protein sequence ID" value="CAH2237836.1"/>
    <property type="molecule type" value="Genomic_DNA"/>
</dbReference>
<dbReference type="Proteomes" id="UP000838756">
    <property type="component" value="Unassembled WGS sequence"/>
</dbReference>
<keyword evidence="2" id="KW-1185">Reference proteome</keyword>
<proteinExistence type="predicted"/>
<sequence length="75" mass="8379">MLGVSLHDQIRNEEIRKTRVSREAEEALSGAHNSENQWTLGSQVAGNATSHRCRVAGSRWTQAVQECCIWIKSTV</sequence>